<reference evidence="2" key="1">
    <citation type="submission" date="2014-12" db="EMBL/GenBank/DDBJ databases">
        <title>Genome Sequence of Valsa Canker Pathogens Uncovers a Specific Adaption of Colonization on Woody Bark.</title>
        <authorList>
            <person name="Yin Z."/>
            <person name="Liu H."/>
            <person name="Gao X."/>
            <person name="Li Z."/>
            <person name="Song N."/>
            <person name="Ke X."/>
            <person name="Dai Q."/>
            <person name="Wu Y."/>
            <person name="Sun Y."/>
            <person name="Xu J.-R."/>
            <person name="Kang Z.K."/>
            <person name="Wang L."/>
            <person name="Huang L."/>
        </authorList>
    </citation>
    <scope>NUCLEOTIDE SEQUENCE [LARGE SCALE GENOMIC DNA]</scope>
    <source>
        <strain evidence="2">03-8</strain>
    </source>
</reference>
<dbReference type="Proteomes" id="UP000078559">
    <property type="component" value="Chromosome 5"/>
</dbReference>
<name>A0A194VZF1_CYTMA</name>
<protein>
    <submittedName>
        <fullName evidence="2">Uncharacterized protein</fullName>
    </submittedName>
</protein>
<feature type="region of interest" description="Disordered" evidence="1">
    <location>
        <begin position="1"/>
        <end position="21"/>
    </location>
</feature>
<organism evidence="2 3">
    <name type="scientific">Cytospora mali</name>
    <name type="common">Apple Valsa canker fungus</name>
    <name type="synonym">Valsa mali</name>
    <dbReference type="NCBI Taxonomy" id="578113"/>
    <lineage>
        <taxon>Eukaryota</taxon>
        <taxon>Fungi</taxon>
        <taxon>Dikarya</taxon>
        <taxon>Ascomycota</taxon>
        <taxon>Pezizomycotina</taxon>
        <taxon>Sordariomycetes</taxon>
        <taxon>Sordariomycetidae</taxon>
        <taxon>Diaporthales</taxon>
        <taxon>Cytosporaceae</taxon>
        <taxon>Cytospora</taxon>
    </lineage>
</organism>
<proteinExistence type="predicted"/>
<sequence length="71" mass="8107">MHAMTQTYCVWDTNGSGGGTANKTEAVNGFVLEGKAESWLLLGWVEHQQEQEQEQEQEQQQQQQPQGDWEL</sequence>
<dbReference type="AlphaFoldDB" id="A0A194VZF1"/>
<evidence type="ECO:0000313" key="2">
    <source>
        <dbReference type="EMBL" id="KUI69243.1"/>
    </source>
</evidence>
<dbReference type="SMR" id="A0A194VZF1"/>
<keyword evidence="3" id="KW-1185">Reference proteome</keyword>
<feature type="region of interest" description="Disordered" evidence="1">
    <location>
        <begin position="47"/>
        <end position="71"/>
    </location>
</feature>
<evidence type="ECO:0000256" key="1">
    <source>
        <dbReference type="SAM" id="MobiDB-lite"/>
    </source>
</evidence>
<evidence type="ECO:0000313" key="3">
    <source>
        <dbReference type="Proteomes" id="UP000078559"/>
    </source>
</evidence>
<dbReference type="EMBL" id="CM003102">
    <property type="protein sequence ID" value="KUI69243.1"/>
    <property type="molecule type" value="Genomic_DNA"/>
</dbReference>
<gene>
    <name evidence="2" type="ORF">VM1G_11622</name>
</gene>
<accession>A0A194VZF1</accession>